<gene>
    <name evidence="1" type="ORF">MANES_13G083916v8</name>
</gene>
<comment type="caution">
    <text evidence="1">The sequence shown here is derived from an EMBL/GenBank/DDBJ whole genome shotgun (WGS) entry which is preliminary data.</text>
</comment>
<evidence type="ECO:0000313" key="1">
    <source>
        <dbReference type="EMBL" id="KAG8640792.1"/>
    </source>
</evidence>
<protein>
    <submittedName>
        <fullName evidence="1">Uncharacterized protein</fullName>
    </submittedName>
</protein>
<proteinExistence type="predicted"/>
<keyword evidence="2" id="KW-1185">Reference proteome</keyword>
<accession>A0ACB7GKJ9</accession>
<reference evidence="2" key="1">
    <citation type="journal article" date="2016" name="Nat. Biotechnol.">
        <title>Sequencing wild and cultivated cassava and related species reveals extensive interspecific hybridization and genetic diversity.</title>
        <authorList>
            <person name="Bredeson J.V."/>
            <person name="Lyons J.B."/>
            <person name="Prochnik S.E."/>
            <person name="Wu G.A."/>
            <person name="Ha C.M."/>
            <person name="Edsinger-Gonzales E."/>
            <person name="Grimwood J."/>
            <person name="Schmutz J."/>
            <person name="Rabbi I.Y."/>
            <person name="Egesi C."/>
            <person name="Nauluvula P."/>
            <person name="Lebot V."/>
            <person name="Ndunguru J."/>
            <person name="Mkamilo G."/>
            <person name="Bart R.S."/>
            <person name="Setter T.L."/>
            <person name="Gleadow R.M."/>
            <person name="Kulakow P."/>
            <person name="Ferguson M.E."/>
            <person name="Rounsley S."/>
            <person name="Rokhsar D.S."/>
        </authorList>
    </citation>
    <scope>NUCLEOTIDE SEQUENCE [LARGE SCALE GENOMIC DNA]</scope>
    <source>
        <strain evidence="2">cv. AM560-2</strain>
    </source>
</reference>
<sequence>MLRREDLRREDGEWEDGERRLKSPSFCVCRSAGCACITRLHVRNVFGTI</sequence>
<dbReference type="EMBL" id="CM004399">
    <property type="protein sequence ID" value="KAG8640792.1"/>
    <property type="molecule type" value="Genomic_DNA"/>
</dbReference>
<dbReference type="Proteomes" id="UP000091857">
    <property type="component" value="Chromosome 13"/>
</dbReference>
<name>A0ACB7GKJ9_MANES</name>
<organism evidence="1 2">
    <name type="scientific">Manihot esculenta</name>
    <name type="common">Cassava</name>
    <name type="synonym">Jatropha manihot</name>
    <dbReference type="NCBI Taxonomy" id="3983"/>
    <lineage>
        <taxon>Eukaryota</taxon>
        <taxon>Viridiplantae</taxon>
        <taxon>Streptophyta</taxon>
        <taxon>Embryophyta</taxon>
        <taxon>Tracheophyta</taxon>
        <taxon>Spermatophyta</taxon>
        <taxon>Magnoliopsida</taxon>
        <taxon>eudicotyledons</taxon>
        <taxon>Gunneridae</taxon>
        <taxon>Pentapetalae</taxon>
        <taxon>rosids</taxon>
        <taxon>fabids</taxon>
        <taxon>Malpighiales</taxon>
        <taxon>Euphorbiaceae</taxon>
        <taxon>Crotonoideae</taxon>
        <taxon>Manihoteae</taxon>
        <taxon>Manihot</taxon>
    </lineage>
</organism>
<evidence type="ECO:0000313" key="2">
    <source>
        <dbReference type="Proteomes" id="UP000091857"/>
    </source>
</evidence>